<dbReference type="Proteomes" id="UP000187465">
    <property type="component" value="Unassembled WGS sequence"/>
</dbReference>
<comment type="caution">
    <text evidence="1">The sequence shown here is derived from an EMBL/GenBank/DDBJ whole genome shotgun (WGS) entry which is preliminary data.</text>
</comment>
<proteinExistence type="predicted"/>
<dbReference type="EMBL" id="MKQP01000036">
    <property type="protein sequence ID" value="OMD27476.1"/>
    <property type="molecule type" value="Genomic_DNA"/>
</dbReference>
<name>A0A1R0X300_9BACL</name>
<dbReference type="RefSeq" id="WP_036679056.1">
    <property type="nucleotide sequence ID" value="NZ_MKQP01000036.1"/>
</dbReference>
<sequence>MSEVIYVMLINGRPRRKDGGAIRTYKTRERAEKEARELATYWSYRAVTFQVGVFTTEQLTEVTVELPVIPPIPYAPPTEAIAE</sequence>
<dbReference type="AlphaFoldDB" id="A0A1R0X300"/>
<gene>
    <name evidence="1" type="ORF">BJP51_25100</name>
</gene>
<protein>
    <submittedName>
        <fullName evidence="1">Uncharacterized protein</fullName>
    </submittedName>
</protein>
<evidence type="ECO:0000313" key="2">
    <source>
        <dbReference type="Proteomes" id="UP000187465"/>
    </source>
</evidence>
<organism evidence="1 2">
    <name type="scientific">Paenibacillus odorifer</name>
    <dbReference type="NCBI Taxonomy" id="189426"/>
    <lineage>
        <taxon>Bacteria</taxon>
        <taxon>Bacillati</taxon>
        <taxon>Bacillota</taxon>
        <taxon>Bacilli</taxon>
        <taxon>Bacillales</taxon>
        <taxon>Paenibacillaceae</taxon>
        <taxon>Paenibacillus</taxon>
    </lineage>
</organism>
<evidence type="ECO:0000313" key="1">
    <source>
        <dbReference type="EMBL" id="OMD27476.1"/>
    </source>
</evidence>
<reference evidence="1 2" key="1">
    <citation type="submission" date="2016-10" db="EMBL/GenBank/DDBJ databases">
        <title>Paenibacillus species isolates.</title>
        <authorList>
            <person name="Beno S.M."/>
        </authorList>
    </citation>
    <scope>NUCLEOTIDE SEQUENCE [LARGE SCALE GENOMIC DNA]</scope>
    <source>
        <strain evidence="1 2">FSL H7-0604</strain>
    </source>
</reference>
<accession>A0A1R0X300</accession>